<gene>
    <name evidence="6" type="primary">LOC111360143</name>
</gene>
<keyword evidence="5" id="KW-1185">Reference proteome</keyword>
<dbReference type="GeneID" id="111360143"/>
<dbReference type="OrthoDB" id="71166at2759"/>
<comment type="subcellular location">
    <subcellularLocation>
        <location evidence="1">Nucleus</location>
    </subcellularLocation>
</comment>
<dbReference type="Pfam" id="PF05225">
    <property type="entry name" value="HTH_psq"/>
    <property type="match status" value="1"/>
</dbReference>
<dbReference type="Gene3D" id="1.10.10.60">
    <property type="entry name" value="Homeodomain-like"/>
    <property type="match status" value="1"/>
</dbReference>
<dbReference type="CDD" id="cd15489">
    <property type="entry name" value="PHD_SF"/>
    <property type="match status" value="1"/>
</dbReference>
<keyword evidence="2" id="KW-0238">DNA-binding</keyword>
<protein>
    <submittedName>
        <fullName evidence="6">Uncharacterized protein LOC111360143</fullName>
    </submittedName>
</protein>
<evidence type="ECO:0000256" key="2">
    <source>
        <dbReference type="ARBA" id="ARBA00023125"/>
    </source>
</evidence>
<name>A0A9J7J275_SPOLT</name>
<dbReference type="Gene3D" id="3.30.40.10">
    <property type="entry name" value="Zinc/RING finger domain, C3HC4 (zinc finger)"/>
    <property type="match status" value="1"/>
</dbReference>
<dbReference type="InterPro" id="IPR009057">
    <property type="entry name" value="Homeodomain-like_sf"/>
</dbReference>
<dbReference type="RefSeq" id="XP_022831785.1">
    <property type="nucleotide sequence ID" value="XM_022976017.1"/>
</dbReference>
<dbReference type="SUPFAM" id="SSF46689">
    <property type="entry name" value="Homeodomain-like"/>
    <property type="match status" value="1"/>
</dbReference>
<dbReference type="PANTHER" id="PTHR19303">
    <property type="entry name" value="TRANSPOSON"/>
    <property type="match status" value="1"/>
</dbReference>
<dbReference type="KEGG" id="sliu:111360143"/>
<keyword evidence="3" id="KW-0539">Nucleus</keyword>
<dbReference type="SUPFAM" id="SSF57903">
    <property type="entry name" value="FYVE/PHD zinc finger"/>
    <property type="match status" value="1"/>
</dbReference>
<dbReference type="InterPro" id="IPR011011">
    <property type="entry name" value="Znf_FYVE_PHD"/>
</dbReference>
<dbReference type="GO" id="GO:0005634">
    <property type="term" value="C:nucleus"/>
    <property type="evidence" value="ECO:0007669"/>
    <property type="project" value="UniProtKB-SubCell"/>
</dbReference>
<reference evidence="6" key="1">
    <citation type="submission" date="2025-08" db="UniProtKB">
        <authorList>
            <consortium name="RefSeq"/>
        </authorList>
    </citation>
    <scope>IDENTIFICATION</scope>
    <source>
        <strain evidence="6">Ishihara</strain>
        <tissue evidence="6">Whole body</tissue>
    </source>
</reference>
<dbReference type="PROSITE" id="PS51253">
    <property type="entry name" value="HTH_CENPB"/>
    <property type="match status" value="1"/>
</dbReference>
<dbReference type="GO" id="GO:0003677">
    <property type="term" value="F:DNA binding"/>
    <property type="evidence" value="ECO:0007669"/>
    <property type="project" value="UniProtKB-KW"/>
</dbReference>
<dbReference type="Proteomes" id="UP000301870">
    <property type="component" value="Chromosome 3"/>
</dbReference>
<dbReference type="InterPro" id="IPR013083">
    <property type="entry name" value="Znf_RING/FYVE/PHD"/>
</dbReference>
<dbReference type="InterPro" id="IPR004875">
    <property type="entry name" value="DDE_SF_endonuclease_dom"/>
</dbReference>
<sequence length="800" mass="90601">MPKTPKIQYSKENLQKAIDTVQDVNNKLSTRQIAEKYGVPRSSLRYYIKHPGHKTSLGPSPVLTISEENSLEDWIIISARKGFPRNKEDILDTVQKFLIENPRPNSFLNNRPGDGWWKAFLKRHPRLATRTSEGVTKASACVSEKDIRGWFTEIQNYATEKDLASVLNDPHRVFNADETNFQICVKTGQVLAEKGSKNVYNVEQSQAKESITVLFTFSAAGDICCPFIVYPYQRLPEKIADSVPDGWGLGKSDTGWMTTEVFYEYIANVFYPYLVSKNVEFPVILYVDGHKTHLNFHLSQLCTHLQIELIALYPNATRILQPADVAAFRPLKVGWRKSLRKWQNEHNNQSLTKLNFAPVLNDAVMTSLRPDILVNGFKACGLCPFNPDAIDYGKCLGAASNKLSVQNTKPIPDLATITYSTFSKIVGPSIVKDFENRRHKLPHQKVTEHLDMLFKLWESFKHAEIESNTNEVVDCSVITQENNEDSIENIVDLHSLTEETSEGIESLSTCDLFSSVPEYTKYKPTTASTTLQKQYTPEISSEEPRASTSFAVAAANSTPQLPSPKIIKRKYSLGEYLAYPETPIRKGKRQTERQPYVISSQNFKEALHVKVVEKQNLLKIKEEKKLIRDKKKAEKSKNTIKITKKPNNENSAVNINSEVDSEEIDTIKGNNDNETETFKYHLQCTPKTKELNISHKENKQVATGGKITILSDIIIKPTICVVCHFSIMKNPLTCSACSKTYHMRCIPQKHKEHIPDDADLRLFLCHRCFIVKDSDSGDSDSSLSARELFGVINKAKRNLF</sequence>
<evidence type="ECO:0000256" key="3">
    <source>
        <dbReference type="ARBA" id="ARBA00023242"/>
    </source>
</evidence>
<dbReference type="InterPro" id="IPR007889">
    <property type="entry name" value="HTH_Psq"/>
</dbReference>
<organism evidence="5 6">
    <name type="scientific">Spodoptera litura</name>
    <name type="common">Asian cotton leafworm</name>
    <dbReference type="NCBI Taxonomy" id="69820"/>
    <lineage>
        <taxon>Eukaryota</taxon>
        <taxon>Metazoa</taxon>
        <taxon>Ecdysozoa</taxon>
        <taxon>Arthropoda</taxon>
        <taxon>Hexapoda</taxon>
        <taxon>Insecta</taxon>
        <taxon>Pterygota</taxon>
        <taxon>Neoptera</taxon>
        <taxon>Endopterygota</taxon>
        <taxon>Lepidoptera</taxon>
        <taxon>Glossata</taxon>
        <taxon>Ditrysia</taxon>
        <taxon>Noctuoidea</taxon>
        <taxon>Noctuidae</taxon>
        <taxon>Amphipyrinae</taxon>
        <taxon>Spodoptera</taxon>
    </lineage>
</organism>
<accession>A0A9J7J275</accession>
<dbReference type="InterPro" id="IPR006600">
    <property type="entry name" value="HTH_CenpB_DNA-bd_dom"/>
</dbReference>
<evidence type="ECO:0000259" key="4">
    <source>
        <dbReference type="PROSITE" id="PS51253"/>
    </source>
</evidence>
<dbReference type="Pfam" id="PF03221">
    <property type="entry name" value="HTH_Tnp_Tc5"/>
    <property type="match status" value="1"/>
</dbReference>
<feature type="domain" description="HTH CENPB-type" evidence="4">
    <location>
        <begin position="55"/>
        <end position="130"/>
    </location>
</feature>
<proteinExistence type="predicted"/>
<dbReference type="AlphaFoldDB" id="A0A9J7J275"/>
<dbReference type="PANTHER" id="PTHR19303:SF74">
    <property type="entry name" value="POGO TRANSPOSABLE ELEMENT WITH KRAB DOMAIN"/>
    <property type="match status" value="1"/>
</dbReference>
<evidence type="ECO:0000256" key="1">
    <source>
        <dbReference type="ARBA" id="ARBA00004123"/>
    </source>
</evidence>
<dbReference type="Pfam" id="PF03184">
    <property type="entry name" value="DDE_1"/>
    <property type="match status" value="1"/>
</dbReference>
<dbReference type="InterPro" id="IPR050863">
    <property type="entry name" value="CenT-Element_Derived"/>
</dbReference>
<evidence type="ECO:0000313" key="5">
    <source>
        <dbReference type="Proteomes" id="UP000301870"/>
    </source>
</evidence>
<evidence type="ECO:0000313" key="6">
    <source>
        <dbReference type="RefSeq" id="XP_022831785.1"/>
    </source>
</evidence>